<keyword evidence="4" id="KW-0472">Membrane</keyword>
<feature type="compositionally biased region" description="Basic and acidic residues" evidence="3">
    <location>
        <begin position="794"/>
        <end position="803"/>
    </location>
</feature>
<reference evidence="7 8" key="1">
    <citation type="journal article" date="2010" name="Stand. Genomic Sci.">
        <title>Complete genome sequence of Arcanobacterium haemolyticum type strain (11018).</title>
        <authorList>
            <person name="Yasawong M."/>
            <person name="Teshima H."/>
            <person name="Lapidus A."/>
            <person name="Nolan M."/>
            <person name="Lucas S."/>
            <person name="Glavina Del Rio T."/>
            <person name="Tice H."/>
            <person name="Cheng J."/>
            <person name="Bruce D."/>
            <person name="Detter C."/>
            <person name="Tapia R."/>
            <person name="Han C."/>
            <person name="Goodwin L."/>
            <person name="Pitluck S."/>
            <person name="Liolios K."/>
            <person name="Ivanova N."/>
            <person name="Mavromatis K."/>
            <person name="Mikhailova N."/>
            <person name="Pati A."/>
            <person name="Chen A."/>
            <person name="Palaniappan K."/>
            <person name="Land M."/>
            <person name="Hauser L."/>
            <person name="Chang Y."/>
            <person name="Jeffries C."/>
            <person name="Rohde M."/>
            <person name="Sikorski J."/>
            <person name="Pukall R."/>
            <person name="Goker M."/>
            <person name="Woyke T."/>
            <person name="Bristow J."/>
            <person name="Eisen J."/>
            <person name="Markowitz V."/>
            <person name="Hugenholtz P."/>
            <person name="Kyrpides N."/>
            <person name="Klenk H."/>
        </authorList>
    </citation>
    <scope>NUCLEOTIDE SEQUENCE [LARGE SCALE GENOMIC DNA]</scope>
    <source>
        <strain evidence="8">ATCC 9345 / DSM 20595 / CCUG 17215 / LMG 16163 / NBRC 15585 / NCTC 8452 / 11018</strain>
    </source>
</reference>
<evidence type="ECO:0000256" key="2">
    <source>
        <dbReference type="ARBA" id="ARBA00022737"/>
    </source>
</evidence>
<evidence type="ECO:0000259" key="6">
    <source>
        <dbReference type="Pfam" id="PF04213"/>
    </source>
</evidence>
<keyword evidence="8" id="KW-1185">Reference proteome</keyword>
<keyword evidence="4" id="KW-0812">Transmembrane</keyword>
<dbReference type="PANTHER" id="PTHR46652:SF3">
    <property type="entry name" value="LEUCINE-RICH REPEAT-CONTAINING PROTEIN 9"/>
    <property type="match status" value="1"/>
</dbReference>
<dbReference type="InterPro" id="IPR001611">
    <property type="entry name" value="Leu-rich_rpt"/>
</dbReference>
<dbReference type="STRING" id="644284.Arch_0628"/>
<protein>
    <submittedName>
        <fullName evidence="7">LPXTG-motif cell wall anchor domain protein</fullName>
    </submittedName>
</protein>
<dbReference type="HOGENOM" id="CLU_265171_0_0_11"/>
<evidence type="ECO:0000313" key="7">
    <source>
        <dbReference type="EMBL" id="ADH92363.1"/>
    </source>
</evidence>
<sequence length="1044" mass="114311">MGMSFKRALTATVLTAGLLAGNVVPAFAADAPATGTSQGGAAPVAADKKIIEVTEALANWDFRRSFREYVGFPATNGEGEYLEDKVKLLDKGRNLLWKVAPGQKLDLSGTTGQLKFEGKVSWKKYGGILDVWIANPTIDFEKKQLLVDAYTAGTMAKAGKVTLERQPLAELKDLKVEVRDGYAVISSLNPVLNANVKSLVGFYEGETGEPFVATIPLDKTEDGAPDPVLWEIFPNVFKNPQNGPVYSDAPTKEVRIPDENLSKCIRHQYDLLENVPITNKHLEGLQELKCQERGIKSIEGLQYATNLETVNFYKNQLTDLTPLKSLKKLKDVNVSTNKLSSLEGLESSPEIHRLDADNNQLSTIPLVKQLVKLNWLSLSNNRISDLSQLAVQADETLNTLDLSHNKIADLSGYKDLPFAEKVNLSHNLIEDVGTLPRKRAIQELNLEYNFIKDPSSLADADWKKQIRSLKLNANKIKDWKSLEVFDTEFVDYSGQKGPKIIKDFPRNEEDIEKYLNKQSKEEAKAEKDAADAKADAEREALVEEAKKLHNQYVASEKEIEEQQAQQREREKNINSSSQKPKDETKKAEYKVALNWGVKESFRKYVSGFAEGKWELSDGVTGAFDFPLKDALKFKNDADISKLEFGGKVHFTGHHGLLDLTISEPTIEKTNTGWNLVATIAVNPFDKKNVGKVLRGEMKIDPTKIETKRVTLATLAKPEEIKEGDIRKLQFGTAKLTDEGANSFANFYEKGQELDPVTVIIKKNDGKDDPGKEPEKNPEQNAGEKKGAPAPNETQTDKKPEVKKCEIDPHKKRVTAGNLSWGLRSSFTTYIRSSVAHGGWNLVGASWDGSSFNFGATGGLYNTSTKSGTIYYGGAVHFYGHDGILDLKISNPALVIKGNSGSLYMDVLGSDMSGKKFNLGRVHFANVGFANGLSATDNALSFQGASVNLTAEGAKAFAGFYKAGEPLAPLSGTAKLVPATACDSETGELIEYDAFGSKLAKTGVELSTLVVVALGLMAIGGGAVVAYRVRQNKIANNEADTTSSL</sequence>
<dbReference type="Pfam" id="PF04213">
    <property type="entry name" value="HtaA"/>
    <property type="match status" value="3"/>
</dbReference>
<keyword evidence="1" id="KW-0433">Leucine-rich repeat</keyword>
<feature type="compositionally biased region" description="Basic and acidic residues" evidence="3">
    <location>
        <begin position="761"/>
        <end position="786"/>
    </location>
</feature>
<keyword evidence="4" id="KW-1133">Transmembrane helix</keyword>
<feature type="domain" description="Htaa" evidence="6">
    <location>
        <begin position="58"/>
        <end position="207"/>
    </location>
</feature>
<dbReference type="PROSITE" id="PS51450">
    <property type="entry name" value="LRR"/>
    <property type="match status" value="4"/>
</dbReference>
<feature type="region of interest" description="Disordered" evidence="3">
    <location>
        <begin position="553"/>
        <end position="585"/>
    </location>
</feature>
<dbReference type="SUPFAM" id="SSF52058">
    <property type="entry name" value="L domain-like"/>
    <property type="match status" value="1"/>
</dbReference>
<dbReference type="PANTHER" id="PTHR46652">
    <property type="entry name" value="LEUCINE-RICH REPEAT AND IQ DOMAIN-CONTAINING PROTEIN 1-RELATED"/>
    <property type="match status" value="1"/>
</dbReference>
<dbReference type="Pfam" id="PF12799">
    <property type="entry name" value="LRR_4"/>
    <property type="match status" value="1"/>
</dbReference>
<evidence type="ECO:0000256" key="4">
    <source>
        <dbReference type="SAM" id="Phobius"/>
    </source>
</evidence>
<evidence type="ECO:0000256" key="3">
    <source>
        <dbReference type="SAM" id="MobiDB-lite"/>
    </source>
</evidence>
<organism evidence="7 8">
    <name type="scientific">Arcanobacterium haemolyticum (strain ATCC 9345 / DSM 20595 / CCM 5947 / CCUG 17215 / LMG 16163 / NBRC 15585 / NCTC 8452 / 11018)</name>
    <dbReference type="NCBI Taxonomy" id="644284"/>
    <lineage>
        <taxon>Bacteria</taxon>
        <taxon>Bacillati</taxon>
        <taxon>Actinomycetota</taxon>
        <taxon>Actinomycetes</taxon>
        <taxon>Actinomycetales</taxon>
        <taxon>Actinomycetaceae</taxon>
        <taxon>Arcanobacterium</taxon>
    </lineage>
</organism>
<proteinExistence type="predicted"/>
<dbReference type="eggNOG" id="COG4886">
    <property type="taxonomic scope" value="Bacteria"/>
</dbReference>
<dbReference type="InterPro" id="IPR032675">
    <property type="entry name" value="LRR_dom_sf"/>
</dbReference>
<accession>D7BN64</accession>
<evidence type="ECO:0000256" key="5">
    <source>
        <dbReference type="SAM" id="SignalP"/>
    </source>
</evidence>
<evidence type="ECO:0000313" key="8">
    <source>
        <dbReference type="Proteomes" id="UP000000376"/>
    </source>
</evidence>
<gene>
    <name evidence="7" type="ordered locus">Arch_0628</name>
</gene>
<dbReference type="Proteomes" id="UP000000376">
    <property type="component" value="Chromosome"/>
</dbReference>
<feature type="signal peptide" evidence="5">
    <location>
        <begin position="1"/>
        <end position="28"/>
    </location>
</feature>
<dbReference type="OrthoDB" id="7210788at2"/>
<feature type="region of interest" description="Disordered" evidence="3">
    <location>
        <begin position="761"/>
        <end position="803"/>
    </location>
</feature>
<dbReference type="InterPro" id="IPR007331">
    <property type="entry name" value="Htaa"/>
</dbReference>
<feature type="transmembrane region" description="Helical" evidence="4">
    <location>
        <begin position="1005"/>
        <end position="1026"/>
    </location>
</feature>
<feature type="region of interest" description="Disordered" evidence="3">
    <location>
        <begin position="517"/>
        <end position="536"/>
    </location>
</feature>
<name>D7BN64_ARCHD</name>
<dbReference type="NCBIfam" id="TIGR01167">
    <property type="entry name" value="LPXTG_anchor"/>
    <property type="match status" value="1"/>
</dbReference>
<dbReference type="AlphaFoldDB" id="D7BN64"/>
<feature type="domain" description="Htaa" evidence="6">
    <location>
        <begin position="816"/>
        <end position="971"/>
    </location>
</feature>
<keyword evidence="2" id="KW-0677">Repeat</keyword>
<evidence type="ECO:0000256" key="1">
    <source>
        <dbReference type="ARBA" id="ARBA00022614"/>
    </source>
</evidence>
<dbReference type="KEGG" id="ahe:Arch_0628"/>
<feature type="chain" id="PRO_5003093478" evidence="5">
    <location>
        <begin position="29"/>
        <end position="1044"/>
    </location>
</feature>
<dbReference type="RefSeq" id="WP_013169861.1">
    <property type="nucleotide sequence ID" value="NC_014218.1"/>
</dbReference>
<dbReference type="EMBL" id="CP002045">
    <property type="protein sequence ID" value="ADH92363.1"/>
    <property type="molecule type" value="Genomic_DNA"/>
</dbReference>
<keyword evidence="5" id="KW-0732">Signal</keyword>
<dbReference type="Gene3D" id="3.80.10.10">
    <property type="entry name" value="Ribonuclease Inhibitor"/>
    <property type="match status" value="1"/>
</dbReference>
<dbReference type="InterPro" id="IPR050836">
    <property type="entry name" value="SDS22/Internalin_LRR"/>
</dbReference>
<feature type="domain" description="Htaa" evidence="6">
    <location>
        <begin position="592"/>
        <end position="758"/>
    </location>
</feature>
<dbReference type="InterPro" id="IPR025875">
    <property type="entry name" value="Leu-rich_rpt_4"/>
</dbReference>